<feature type="compositionally biased region" description="Basic residues" evidence="1">
    <location>
        <begin position="186"/>
        <end position="195"/>
    </location>
</feature>
<dbReference type="AlphaFoldDB" id="A0A6L2KSY3"/>
<comment type="caution">
    <text evidence="2">The sequence shown here is derived from an EMBL/GenBank/DDBJ whole genome shotgun (WGS) entry which is preliminary data.</text>
</comment>
<organism evidence="2">
    <name type="scientific">Tanacetum cinerariifolium</name>
    <name type="common">Dalmatian daisy</name>
    <name type="synonym">Chrysanthemum cinerariifolium</name>
    <dbReference type="NCBI Taxonomy" id="118510"/>
    <lineage>
        <taxon>Eukaryota</taxon>
        <taxon>Viridiplantae</taxon>
        <taxon>Streptophyta</taxon>
        <taxon>Embryophyta</taxon>
        <taxon>Tracheophyta</taxon>
        <taxon>Spermatophyta</taxon>
        <taxon>Magnoliopsida</taxon>
        <taxon>eudicotyledons</taxon>
        <taxon>Gunneridae</taxon>
        <taxon>Pentapetalae</taxon>
        <taxon>asterids</taxon>
        <taxon>campanulids</taxon>
        <taxon>Asterales</taxon>
        <taxon>Asteraceae</taxon>
        <taxon>Asteroideae</taxon>
        <taxon>Anthemideae</taxon>
        <taxon>Anthemidinae</taxon>
        <taxon>Tanacetum</taxon>
    </lineage>
</organism>
<name>A0A6L2KSY3_TANCI</name>
<evidence type="ECO:0000313" key="2">
    <source>
        <dbReference type="EMBL" id="GEU51860.1"/>
    </source>
</evidence>
<evidence type="ECO:0000256" key="1">
    <source>
        <dbReference type="SAM" id="MobiDB-lite"/>
    </source>
</evidence>
<feature type="compositionally biased region" description="Polar residues" evidence="1">
    <location>
        <begin position="196"/>
        <end position="207"/>
    </location>
</feature>
<feature type="compositionally biased region" description="Polar residues" evidence="1">
    <location>
        <begin position="234"/>
        <end position="243"/>
    </location>
</feature>
<feature type="compositionally biased region" description="Polar residues" evidence="1">
    <location>
        <begin position="173"/>
        <end position="184"/>
    </location>
</feature>
<sequence>MFDGAFNRVNTFVDFKTELVEGSSKRAEEELTQESAKKQKVDDNKETAELKKLMEIITDKEEVTIDAIPFAVKSLKITTAGTRVKTVSESYYCKYKEVTTAQVEYKVNAAEELQLLEQRKAKKSVRLMMEKLFGIELELILPVPSISYYCWVNVNAVEGEGSSMPTDPHHTPTILQPSTSQPQKTWKPRNPKRKNTQVPQPSGSNGNVVDEAVHKELGDCLVRAAITASSIEAEQGSGNINKTQSKETPNEPSSYGTDFGGAPRVESSNEESLGENASKQVRRIDAIDQDEDITLVNVQDDTKMFDVDDLGGEEVFVAEQEVVSTAATTEELTLA</sequence>
<accession>A0A6L2KSY3</accession>
<reference evidence="2" key="1">
    <citation type="journal article" date="2019" name="Sci. Rep.">
        <title>Draft genome of Tanacetum cinerariifolium, the natural source of mosquito coil.</title>
        <authorList>
            <person name="Yamashiro T."/>
            <person name="Shiraishi A."/>
            <person name="Satake H."/>
            <person name="Nakayama K."/>
        </authorList>
    </citation>
    <scope>NUCLEOTIDE SEQUENCE</scope>
</reference>
<gene>
    <name evidence="2" type="ORF">Tci_023838</name>
</gene>
<dbReference type="EMBL" id="BKCJ010002929">
    <property type="protein sequence ID" value="GEU51860.1"/>
    <property type="molecule type" value="Genomic_DNA"/>
</dbReference>
<feature type="region of interest" description="Disordered" evidence="1">
    <location>
        <begin position="161"/>
        <end position="208"/>
    </location>
</feature>
<feature type="region of interest" description="Disordered" evidence="1">
    <location>
        <begin position="234"/>
        <end position="279"/>
    </location>
</feature>
<proteinExistence type="predicted"/>
<protein>
    <submittedName>
        <fullName evidence="2">Uncharacterized protein</fullName>
    </submittedName>
</protein>